<evidence type="ECO:0000313" key="15">
    <source>
        <dbReference type="Proteomes" id="UP000441208"/>
    </source>
</evidence>
<dbReference type="EMBL" id="QXGB01004706">
    <property type="protein sequence ID" value="KAE9165264.1"/>
    <property type="molecule type" value="Genomic_DNA"/>
</dbReference>
<evidence type="ECO:0000313" key="1">
    <source>
        <dbReference type="EMBL" id="KAE8919685.1"/>
    </source>
</evidence>
<dbReference type="AlphaFoldDB" id="A0A6A3VN99"/>
<evidence type="ECO:0000313" key="14">
    <source>
        <dbReference type="Proteomes" id="UP000440732"/>
    </source>
</evidence>
<evidence type="ECO:0000313" key="3">
    <source>
        <dbReference type="EMBL" id="KAE9062006.1"/>
    </source>
</evidence>
<dbReference type="Proteomes" id="UP000486351">
    <property type="component" value="Unassembled WGS sequence"/>
</dbReference>
<comment type="caution">
    <text evidence="7">The sequence shown here is derived from an EMBL/GenBank/DDBJ whole genome shotgun (WGS) entry which is preliminary data.</text>
</comment>
<evidence type="ECO:0000313" key="17">
    <source>
        <dbReference type="Proteomes" id="UP000486351"/>
    </source>
</evidence>
<evidence type="ECO:0000313" key="7">
    <source>
        <dbReference type="EMBL" id="KAE9170480.1"/>
    </source>
</evidence>
<dbReference type="EMBL" id="QXFY01004901">
    <property type="protein sequence ID" value="KAE9274792.1"/>
    <property type="molecule type" value="Genomic_DNA"/>
</dbReference>
<evidence type="ECO:0000313" key="6">
    <source>
        <dbReference type="EMBL" id="KAE9165264.1"/>
    </source>
</evidence>
<evidence type="ECO:0000313" key="11">
    <source>
        <dbReference type="Proteomes" id="UP000433483"/>
    </source>
</evidence>
<evidence type="ECO:0000313" key="9">
    <source>
        <dbReference type="EMBL" id="KAE9274792.1"/>
    </source>
</evidence>
<evidence type="ECO:0000313" key="4">
    <source>
        <dbReference type="EMBL" id="KAE9063623.1"/>
    </source>
</evidence>
<reference evidence="10 11" key="1">
    <citation type="submission" date="2018-08" db="EMBL/GenBank/DDBJ databases">
        <title>Genomic investigation of the strawberry pathogen Phytophthora fragariae indicates pathogenicity is determined by transcriptional variation in three key races.</title>
        <authorList>
            <person name="Adams T.M."/>
            <person name="Armitage A.D."/>
            <person name="Sobczyk M.K."/>
            <person name="Bates H.J."/>
            <person name="Dunwell J.M."/>
            <person name="Nellist C.F."/>
            <person name="Harrison R.J."/>
        </authorList>
    </citation>
    <scope>NUCLEOTIDE SEQUENCE [LARGE SCALE GENOMIC DNA]</scope>
    <source>
        <strain evidence="8 12">A4</strain>
        <strain evidence="7 13">BC-1</strain>
        <strain evidence="6 11">NOV-27</strain>
        <strain evidence="5 14">NOV-5</strain>
        <strain evidence="4 15">NOV-71</strain>
        <strain evidence="9 17">NOV-77</strain>
        <strain evidence="1 10">NOV-9</strain>
        <strain evidence="3 18">ONT-3</strain>
        <strain evidence="2 16">SCRP245</strain>
    </source>
</reference>
<dbReference type="EMBL" id="QXFW01006031">
    <property type="protein sequence ID" value="KAE8960308.1"/>
    <property type="molecule type" value="Genomic_DNA"/>
</dbReference>
<name>A0A6A3VN99_9STRA</name>
<proteinExistence type="predicted"/>
<dbReference type="EMBL" id="QXGE01004294">
    <property type="protein sequence ID" value="KAE9271172.1"/>
    <property type="molecule type" value="Genomic_DNA"/>
</dbReference>
<gene>
    <name evidence="8" type="ORF">PF001_g28497</name>
    <name evidence="7" type="ORF">PF002_g30077</name>
    <name evidence="6" type="ORF">PF005_g29682</name>
    <name evidence="5" type="ORF">PF006_g29133</name>
    <name evidence="4" type="ORF">PF007_g29489</name>
    <name evidence="9" type="ORF">PF008_g29497</name>
    <name evidence="1" type="ORF">PF009_g30012</name>
    <name evidence="3" type="ORF">PF010_g29587</name>
    <name evidence="2" type="ORF">PF011_g30142</name>
</gene>
<dbReference type="Proteomes" id="UP000433483">
    <property type="component" value="Unassembled WGS sequence"/>
</dbReference>
<dbReference type="Proteomes" id="UP000488956">
    <property type="component" value="Unassembled WGS sequence"/>
</dbReference>
<keyword evidence="11" id="KW-1185">Reference proteome</keyword>
<evidence type="ECO:0000313" key="8">
    <source>
        <dbReference type="EMBL" id="KAE9271172.1"/>
    </source>
</evidence>
<dbReference type="Proteomes" id="UP000440367">
    <property type="component" value="Unassembled WGS sequence"/>
</dbReference>
<sequence length="52" mass="5586">MATEMLALRAASLAVSAGDVQPNGRSTTCTFKVSMLQPPLKLPEPPLKLYLK</sequence>
<organism evidence="7 13">
    <name type="scientific">Phytophthora fragariae</name>
    <dbReference type="NCBI Taxonomy" id="53985"/>
    <lineage>
        <taxon>Eukaryota</taxon>
        <taxon>Sar</taxon>
        <taxon>Stramenopiles</taxon>
        <taxon>Oomycota</taxon>
        <taxon>Peronosporomycetes</taxon>
        <taxon>Peronosporales</taxon>
        <taxon>Peronosporaceae</taxon>
        <taxon>Phytophthora</taxon>
    </lineage>
</organism>
<evidence type="ECO:0000313" key="18">
    <source>
        <dbReference type="Proteomes" id="UP000488956"/>
    </source>
</evidence>
<dbReference type="Proteomes" id="UP000429523">
    <property type="component" value="Unassembled WGS sequence"/>
</dbReference>
<dbReference type="Proteomes" id="UP000437068">
    <property type="component" value="Unassembled WGS sequence"/>
</dbReference>
<dbReference type="Proteomes" id="UP000460718">
    <property type="component" value="Unassembled WGS sequence"/>
</dbReference>
<protein>
    <submittedName>
        <fullName evidence="7">Uncharacterized protein</fullName>
    </submittedName>
</protein>
<accession>A0A6A3VN99</accession>
<evidence type="ECO:0000313" key="10">
    <source>
        <dbReference type="Proteomes" id="UP000429523"/>
    </source>
</evidence>
<dbReference type="EMBL" id="QXGF01004503">
    <property type="protein sequence ID" value="KAE8919685.1"/>
    <property type="molecule type" value="Genomic_DNA"/>
</dbReference>
<evidence type="ECO:0000313" key="5">
    <source>
        <dbReference type="EMBL" id="KAE9071518.1"/>
    </source>
</evidence>
<evidence type="ECO:0000313" key="13">
    <source>
        <dbReference type="Proteomes" id="UP000440367"/>
    </source>
</evidence>
<evidence type="ECO:0000313" key="2">
    <source>
        <dbReference type="EMBL" id="KAE8960308.1"/>
    </source>
</evidence>
<dbReference type="Proteomes" id="UP000440732">
    <property type="component" value="Unassembled WGS sequence"/>
</dbReference>
<dbReference type="EMBL" id="QXGA01004697">
    <property type="protein sequence ID" value="KAE9071518.1"/>
    <property type="molecule type" value="Genomic_DNA"/>
</dbReference>
<dbReference type="Proteomes" id="UP000441208">
    <property type="component" value="Unassembled WGS sequence"/>
</dbReference>
<evidence type="ECO:0000313" key="12">
    <source>
        <dbReference type="Proteomes" id="UP000437068"/>
    </source>
</evidence>
<dbReference type="EMBL" id="QXGD01004460">
    <property type="protein sequence ID" value="KAE9170480.1"/>
    <property type="molecule type" value="Genomic_DNA"/>
</dbReference>
<dbReference type="EMBL" id="QXFX01005019">
    <property type="protein sequence ID" value="KAE9062006.1"/>
    <property type="molecule type" value="Genomic_DNA"/>
</dbReference>
<dbReference type="EMBL" id="QXFZ01004607">
    <property type="protein sequence ID" value="KAE9063623.1"/>
    <property type="molecule type" value="Genomic_DNA"/>
</dbReference>
<evidence type="ECO:0000313" key="16">
    <source>
        <dbReference type="Proteomes" id="UP000460718"/>
    </source>
</evidence>